<dbReference type="Pfam" id="PF12811">
    <property type="entry name" value="BaxI_1"/>
    <property type="match status" value="1"/>
</dbReference>
<comment type="caution">
    <text evidence="3">The sequence shown here is derived from an EMBL/GenBank/DDBJ whole genome shotgun (WGS) entry which is preliminary data.</text>
</comment>
<accession>A0A917YXW9</accession>
<evidence type="ECO:0000313" key="4">
    <source>
        <dbReference type="Proteomes" id="UP000646523"/>
    </source>
</evidence>
<dbReference type="PANTHER" id="PTHR41282:SF1">
    <property type="entry name" value="CONSERVED TRANSMEMBRANE PROTEIN-RELATED"/>
    <property type="match status" value="1"/>
</dbReference>
<dbReference type="AlphaFoldDB" id="A0A917YXW9"/>
<protein>
    <submittedName>
        <fullName evidence="3">Membrane protein</fullName>
    </submittedName>
</protein>
<dbReference type="PIRSF" id="PIRSF009160">
    <property type="entry name" value="UCP009160"/>
    <property type="match status" value="1"/>
</dbReference>
<proteinExistence type="predicted"/>
<organism evidence="3 4">
    <name type="scientific">Nonomuraea cavernae</name>
    <dbReference type="NCBI Taxonomy" id="2045107"/>
    <lineage>
        <taxon>Bacteria</taxon>
        <taxon>Bacillati</taxon>
        <taxon>Actinomycetota</taxon>
        <taxon>Actinomycetes</taxon>
        <taxon>Streptosporangiales</taxon>
        <taxon>Streptosporangiaceae</taxon>
        <taxon>Nonomuraea</taxon>
    </lineage>
</organism>
<evidence type="ECO:0000256" key="1">
    <source>
        <dbReference type="SAM" id="MobiDB-lite"/>
    </source>
</evidence>
<evidence type="ECO:0000256" key="2">
    <source>
        <dbReference type="SAM" id="Phobius"/>
    </source>
</evidence>
<feature type="transmembrane region" description="Helical" evidence="2">
    <location>
        <begin position="53"/>
        <end position="74"/>
    </location>
</feature>
<feature type="transmembrane region" description="Helical" evidence="2">
    <location>
        <begin position="104"/>
        <end position="124"/>
    </location>
</feature>
<keyword evidence="2" id="KW-0472">Membrane</keyword>
<feature type="region of interest" description="Disordered" evidence="1">
    <location>
        <begin position="1"/>
        <end position="25"/>
    </location>
</feature>
<dbReference type="Proteomes" id="UP000646523">
    <property type="component" value="Unassembled WGS sequence"/>
</dbReference>
<keyword evidence="2" id="KW-0812">Transmembrane</keyword>
<feature type="transmembrane region" description="Helical" evidence="2">
    <location>
        <begin position="130"/>
        <end position="152"/>
    </location>
</feature>
<dbReference type="InterPro" id="IPR010539">
    <property type="entry name" value="BaxI_1-like"/>
</dbReference>
<reference evidence="3" key="1">
    <citation type="journal article" date="2014" name="Int. J. Syst. Evol. Microbiol.">
        <title>Complete genome sequence of Corynebacterium casei LMG S-19264T (=DSM 44701T), isolated from a smear-ripened cheese.</title>
        <authorList>
            <consortium name="US DOE Joint Genome Institute (JGI-PGF)"/>
            <person name="Walter F."/>
            <person name="Albersmeier A."/>
            <person name="Kalinowski J."/>
            <person name="Ruckert C."/>
        </authorList>
    </citation>
    <scope>NUCLEOTIDE SEQUENCE</scope>
    <source>
        <strain evidence="3">CGMCC 4.7368</strain>
    </source>
</reference>
<sequence length="263" mass="28236">MESRNPVFNRSRQQPGAWAPPAPTPDQLQHMYDSPSYAPPAGPAYRTMTIDDVVVRGFMTLGTLVATAAVAWYFQVPMAVAVGAAIVALVLGLIASFKQSTSPALILAYAAFEGVFLGALSSLFESFFNGIVLQAILGTAFAFGGVLTVYALRIVRVTPKLTKFVIAAAIAAIGLMVVNLLVGFFVDGGIGIRTDSPLGWIFSIAMILLGCFFLLLDFDAVEQGVKQGAPEKFAWQCAFGLTLSLVWIYLEVLRFISYFSGND</sequence>
<keyword evidence="4" id="KW-1185">Reference proteome</keyword>
<feature type="compositionally biased region" description="Polar residues" evidence="1">
    <location>
        <begin position="1"/>
        <end position="14"/>
    </location>
</feature>
<evidence type="ECO:0000313" key="3">
    <source>
        <dbReference type="EMBL" id="GGO67476.1"/>
    </source>
</evidence>
<feature type="transmembrane region" description="Helical" evidence="2">
    <location>
        <begin position="164"/>
        <end position="186"/>
    </location>
</feature>
<feature type="transmembrane region" description="Helical" evidence="2">
    <location>
        <begin position="233"/>
        <end position="250"/>
    </location>
</feature>
<dbReference type="EMBL" id="BMNH01000005">
    <property type="protein sequence ID" value="GGO67476.1"/>
    <property type="molecule type" value="Genomic_DNA"/>
</dbReference>
<dbReference type="PANTHER" id="PTHR41282">
    <property type="entry name" value="CONSERVED TRANSMEMBRANE PROTEIN-RELATED"/>
    <property type="match status" value="1"/>
</dbReference>
<feature type="transmembrane region" description="Helical" evidence="2">
    <location>
        <begin position="80"/>
        <end position="97"/>
    </location>
</feature>
<name>A0A917YXW9_9ACTN</name>
<reference evidence="3" key="2">
    <citation type="submission" date="2020-09" db="EMBL/GenBank/DDBJ databases">
        <authorList>
            <person name="Sun Q."/>
            <person name="Zhou Y."/>
        </authorList>
    </citation>
    <scope>NUCLEOTIDE SEQUENCE</scope>
    <source>
        <strain evidence="3">CGMCC 4.7368</strain>
    </source>
</reference>
<gene>
    <name evidence="3" type="ORF">GCM10012289_23990</name>
</gene>
<feature type="transmembrane region" description="Helical" evidence="2">
    <location>
        <begin position="198"/>
        <end position="221"/>
    </location>
</feature>
<keyword evidence="2" id="KW-1133">Transmembrane helix</keyword>
<dbReference type="RefSeq" id="WP_189124114.1">
    <property type="nucleotide sequence ID" value="NZ_BMNH01000005.1"/>
</dbReference>